<evidence type="ECO:0000313" key="3">
    <source>
        <dbReference type="Proteomes" id="UP000765509"/>
    </source>
</evidence>
<name>A0A9Q3K7F9_9BASI</name>
<keyword evidence="3" id="KW-1185">Reference proteome</keyword>
<reference evidence="2" key="1">
    <citation type="submission" date="2021-03" db="EMBL/GenBank/DDBJ databases">
        <title>Draft genome sequence of rust myrtle Austropuccinia psidii MF-1, a brazilian biotype.</title>
        <authorList>
            <person name="Quecine M.C."/>
            <person name="Pachon D.M.R."/>
            <person name="Bonatelli M.L."/>
            <person name="Correr F.H."/>
            <person name="Franceschini L.M."/>
            <person name="Leite T.F."/>
            <person name="Margarido G.R.A."/>
            <person name="Almeida C.A."/>
            <person name="Ferrarezi J.A."/>
            <person name="Labate C.A."/>
        </authorList>
    </citation>
    <scope>NUCLEOTIDE SEQUENCE</scope>
    <source>
        <strain evidence="2">MF-1</strain>
    </source>
</reference>
<accession>A0A9Q3K7F9</accession>
<dbReference type="AlphaFoldDB" id="A0A9Q3K7F9"/>
<organism evidence="2 3">
    <name type="scientific">Austropuccinia psidii MF-1</name>
    <dbReference type="NCBI Taxonomy" id="1389203"/>
    <lineage>
        <taxon>Eukaryota</taxon>
        <taxon>Fungi</taxon>
        <taxon>Dikarya</taxon>
        <taxon>Basidiomycota</taxon>
        <taxon>Pucciniomycotina</taxon>
        <taxon>Pucciniomycetes</taxon>
        <taxon>Pucciniales</taxon>
        <taxon>Sphaerophragmiaceae</taxon>
        <taxon>Austropuccinia</taxon>
    </lineage>
</organism>
<comment type="caution">
    <text evidence="2">The sequence shown here is derived from an EMBL/GenBank/DDBJ whole genome shotgun (WGS) entry which is preliminary data.</text>
</comment>
<sequence>MVATIERKCHGINIIWPQEERFHRCACHVLNLVAKEFLAHMGQLTNEDSALSDDYLAVHLVPIANSEDEAPTPKEIRGTLNHIQKKSDYSQNKRRARAVNQSTLETQDRSGDFQPVNDAESSFHESDGDTGLNTQLRTGNKTIVHSLCDLCSHIRGSSKQHEAFITARDQTINLKLFPINIPIT</sequence>
<evidence type="ECO:0000313" key="2">
    <source>
        <dbReference type="EMBL" id="MBW0575036.1"/>
    </source>
</evidence>
<evidence type="ECO:0000256" key="1">
    <source>
        <dbReference type="SAM" id="MobiDB-lite"/>
    </source>
</evidence>
<dbReference type="EMBL" id="AVOT02095445">
    <property type="protein sequence ID" value="MBW0575036.1"/>
    <property type="molecule type" value="Genomic_DNA"/>
</dbReference>
<dbReference type="Proteomes" id="UP000765509">
    <property type="component" value="Unassembled WGS sequence"/>
</dbReference>
<gene>
    <name evidence="2" type="ORF">O181_114751</name>
</gene>
<feature type="region of interest" description="Disordered" evidence="1">
    <location>
        <begin position="86"/>
        <end position="133"/>
    </location>
</feature>
<proteinExistence type="predicted"/>
<protein>
    <submittedName>
        <fullName evidence="2">Uncharacterized protein</fullName>
    </submittedName>
</protein>